<proteinExistence type="inferred from homology"/>
<reference evidence="7 8" key="1">
    <citation type="submission" date="2020-08" db="EMBL/GenBank/DDBJ databases">
        <authorList>
            <person name="Liu C."/>
            <person name="Sun Q."/>
        </authorList>
    </citation>
    <scope>NUCLEOTIDE SEQUENCE [LARGE SCALE GENOMIC DNA]</scope>
    <source>
        <strain evidence="7 8">NSJ-29</strain>
    </source>
</reference>
<dbReference type="Gene3D" id="3.30.559.10">
    <property type="entry name" value="Chloramphenicol acetyltransferase-like domain"/>
    <property type="match status" value="1"/>
</dbReference>
<dbReference type="PROSITE" id="PS00189">
    <property type="entry name" value="LIPOYL"/>
    <property type="match status" value="1"/>
</dbReference>
<dbReference type="InterPro" id="IPR036625">
    <property type="entry name" value="E3-bd_dom_sf"/>
</dbReference>
<dbReference type="Pfam" id="PF02817">
    <property type="entry name" value="E3_binding"/>
    <property type="match status" value="1"/>
</dbReference>
<feature type="domain" description="Peripheral subunit-binding (PSBD)" evidence="6">
    <location>
        <begin position="125"/>
        <end position="165"/>
    </location>
</feature>
<evidence type="ECO:0000313" key="8">
    <source>
        <dbReference type="Proteomes" id="UP000515860"/>
    </source>
</evidence>
<dbReference type="EC" id="2.3.1.-" evidence="4"/>
<dbReference type="SUPFAM" id="SSF52777">
    <property type="entry name" value="CoA-dependent acyltransferases"/>
    <property type="match status" value="1"/>
</dbReference>
<evidence type="ECO:0000259" key="5">
    <source>
        <dbReference type="PROSITE" id="PS50968"/>
    </source>
</evidence>
<evidence type="ECO:0000256" key="3">
    <source>
        <dbReference type="ARBA" id="ARBA00022823"/>
    </source>
</evidence>
<dbReference type="Proteomes" id="UP000515860">
    <property type="component" value="Chromosome"/>
</dbReference>
<dbReference type="KEGG" id="whj:H9Q79_06975"/>
<dbReference type="InterPro" id="IPR011053">
    <property type="entry name" value="Single_hybrid_motif"/>
</dbReference>
<dbReference type="EMBL" id="CP060635">
    <property type="protein sequence ID" value="QNM10009.1"/>
    <property type="molecule type" value="Genomic_DNA"/>
</dbReference>
<dbReference type="PANTHER" id="PTHR23151">
    <property type="entry name" value="DIHYDROLIPOAMIDE ACETYL/SUCCINYL-TRANSFERASE-RELATED"/>
    <property type="match status" value="1"/>
</dbReference>
<dbReference type="RefSeq" id="WP_118647490.1">
    <property type="nucleotide sequence ID" value="NZ_CP060635.1"/>
</dbReference>
<dbReference type="SUPFAM" id="SSF51230">
    <property type="entry name" value="Single hybrid motif"/>
    <property type="match status" value="1"/>
</dbReference>
<dbReference type="Gene3D" id="2.40.50.100">
    <property type="match status" value="1"/>
</dbReference>
<dbReference type="GO" id="GO:0045254">
    <property type="term" value="C:pyruvate dehydrogenase complex"/>
    <property type="evidence" value="ECO:0007669"/>
    <property type="project" value="InterPro"/>
</dbReference>
<dbReference type="AlphaFoldDB" id="A0A7G9GGS7"/>
<dbReference type="CDD" id="cd06849">
    <property type="entry name" value="lipoyl_domain"/>
    <property type="match status" value="1"/>
</dbReference>
<dbReference type="PROSITE" id="PS50968">
    <property type="entry name" value="BIOTINYL_LIPOYL"/>
    <property type="match status" value="1"/>
</dbReference>
<feature type="domain" description="Lipoyl-binding" evidence="5">
    <location>
        <begin position="2"/>
        <end position="77"/>
    </location>
</feature>
<dbReference type="InterPro" id="IPR001078">
    <property type="entry name" value="2-oxoacid_DH_actylTfrase"/>
</dbReference>
<dbReference type="PROSITE" id="PS51826">
    <property type="entry name" value="PSBD"/>
    <property type="match status" value="2"/>
</dbReference>
<evidence type="ECO:0000256" key="1">
    <source>
        <dbReference type="ARBA" id="ARBA00001938"/>
    </source>
</evidence>
<dbReference type="GO" id="GO:0006086">
    <property type="term" value="P:pyruvate decarboxylation to acetyl-CoA"/>
    <property type="evidence" value="ECO:0007669"/>
    <property type="project" value="InterPro"/>
</dbReference>
<dbReference type="InterPro" id="IPR000089">
    <property type="entry name" value="Biotin_lipoyl"/>
</dbReference>
<protein>
    <recommendedName>
        <fullName evidence="4">Dihydrolipoamide acetyltransferase component of pyruvate dehydrogenase complex</fullName>
        <ecNumber evidence="4">2.3.1.-</ecNumber>
    </recommendedName>
</protein>
<dbReference type="InterPro" id="IPR023213">
    <property type="entry name" value="CAT-like_dom_sf"/>
</dbReference>
<sequence>MAKVIVMPKLGYTQDTGSIAEWLKHEGDTVKKGEPLFDAHTDKSVVTVEASCSGTLLKIVLEAGETVPVLTPVAVIGDASEDADAALASHVTAAAADAQVEVSFDDEEVEQEELSPAAQEPAELKLTPRAKKYIEENEIDIASLSGIEGTGLENGITEKDIKASPLAKKLAKAKGVELSGVAGSGANHKIMKKDVLAQADTQKGGGQSGSVDRQVEKTVPYGGVRKIIGDRLSESKFTAPHLYFTDSVDMTEFFAFRKLLNEKSDRKIAASDLMIKAASQALIKFPEMNAALEGDTIIYYKSTNIGMAVAGENGLVVPVVKNAQDKTLSRIAEETRDLVERGQSGRLKPEEYSGGTFSLSNLGMFGIGNFTAIINPPEAAILSVSSVRKTPVVVTDAEGEDTIAIRPMMNIQLSVDHRIIDGLLASRFVEYYKELLENPIKILL</sequence>
<feature type="domain" description="Peripheral subunit-binding (PSBD)" evidence="6">
    <location>
        <begin position="162"/>
        <end position="199"/>
    </location>
</feature>
<keyword evidence="8" id="KW-1185">Reference proteome</keyword>
<evidence type="ECO:0000259" key="6">
    <source>
        <dbReference type="PROSITE" id="PS51826"/>
    </source>
</evidence>
<dbReference type="Gene3D" id="4.10.320.10">
    <property type="entry name" value="E3-binding domain"/>
    <property type="match status" value="2"/>
</dbReference>
<keyword evidence="4" id="KW-0012">Acyltransferase</keyword>
<comment type="similarity">
    <text evidence="2 4">Belongs to the 2-oxoacid dehydrogenase family.</text>
</comment>
<gene>
    <name evidence="7" type="ORF">H9Q79_06975</name>
</gene>
<evidence type="ECO:0000256" key="2">
    <source>
        <dbReference type="ARBA" id="ARBA00007317"/>
    </source>
</evidence>
<dbReference type="InterPro" id="IPR004167">
    <property type="entry name" value="PSBD"/>
</dbReference>
<accession>A0A7G9GGS7</accession>
<comment type="cofactor">
    <cofactor evidence="1 4">
        <name>(R)-lipoate</name>
        <dbReference type="ChEBI" id="CHEBI:83088"/>
    </cofactor>
</comment>
<keyword evidence="3 4" id="KW-0450">Lipoyl</keyword>
<dbReference type="PANTHER" id="PTHR23151:SF90">
    <property type="entry name" value="DIHYDROLIPOYLLYSINE-RESIDUE ACETYLTRANSFERASE COMPONENT OF PYRUVATE DEHYDROGENASE COMPLEX, MITOCHONDRIAL-RELATED"/>
    <property type="match status" value="1"/>
</dbReference>
<dbReference type="GO" id="GO:0016746">
    <property type="term" value="F:acyltransferase activity"/>
    <property type="evidence" value="ECO:0007669"/>
    <property type="project" value="UniProtKB-KW"/>
</dbReference>
<dbReference type="Pfam" id="PF00364">
    <property type="entry name" value="Biotin_lipoyl"/>
    <property type="match status" value="1"/>
</dbReference>
<evidence type="ECO:0000256" key="4">
    <source>
        <dbReference type="RuleBase" id="RU003423"/>
    </source>
</evidence>
<name>A0A7G9GGS7_9FIRM</name>
<keyword evidence="4" id="KW-0808">Transferase</keyword>
<dbReference type="InterPro" id="IPR003016">
    <property type="entry name" value="2-oxoA_DH_lipoyl-BS"/>
</dbReference>
<dbReference type="SUPFAM" id="SSF47005">
    <property type="entry name" value="Peripheral subunit-binding domain of 2-oxo acid dehydrogenase complex"/>
    <property type="match status" value="1"/>
</dbReference>
<dbReference type="Pfam" id="PF00198">
    <property type="entry name" value="2-oxoacid_dh"/>
    <property type="match status" value="1"/>
</dbReference>
<dbReference type="InterPro" id="IPR045257">
    <property type="entry name" value="E2/Pdx1"/>
</dbReference>
<evidence type="ECO:0000313" key="7">
    <source>
        <dbReference type="EMBL" id="QNM10009.1"/>
    </source>
</evidence>
<organism evidence="7 8">
    <name type="scientific">Wansuia hejianensis</name>
    <dbReference type="NCBI Taxonomy" id="2763667"/>
    <lineage>
        <taxon>Bacteria</taxon>
        <taxon>Bacillati</taxon>
        <taxon>Bacillota</taxon>
        <taxon>Clostridia</taxon>
        <taxon>Lachnospirales</taxon>
        <taxon>Lachnospiraceae</taxon>
        <taxon>Wansuia</taxon>
    </lineage>
</organism>